<dbReference type="PROSITE" id="PS50102">
    <property type="entry name" value="RRM"/>
    <property type="match status" value="5"/>
</dbReference>
<dbReference type="InterPro" id="IPR034423">
    <property type="entry name" value="RBM19_RRM5"/>
</dbReference>
<protein>
    <recommendedName>
        <fullName evidence="8">RRM domain-containing protein</fullName>
    </recommendedName>
</protein>
<dbReference type="InterPro" id="IPR000504">
    <property type="entry name" value="RRM_dom"/>
</dbReference>
<evidence type="ECO:0000256" key="3">
    <source>
        <dbReference type="ARBA" id="ARBA00022737"/>
    </source>
</evidence>
<dbReference type="InterPro" id="IPR034420">
    <property type="entry name" value="RBM19_RRM4"/>
</dbReference>
<dbReference type="SUPFAM" id="SSF54928">
    <property type="entry name" value="RNA-binding domain, RBD"/>
    <property type="match status" value="4"/>
</dbReference>
<dbReference type="CDD" id="cd12571">
    <property type="entry name" value="RRM6_RBM19"/>
    <property type="match status" value="1"/>
</dbReference>
<feature type="region of interest" description="Disordered" evidence="7">
    <location>
        <begin position="950"/>
        <end position="972"/>
    </location>
</feature>
<dbReference type="InterPro" id="IPR051945">
    <property type="entry name" value="RRM_MRD1_RNA_proc_ribogen"/>
</dbReference>
<feature type="domain" description="RRM" evidence="8">
    <location>
        <begin position="626"/>
        <end position="698"/>
    </location>
</feature>
<name>A0A7R9K3P3_TIMGE</name>
<keyword evidence="4 6" id="KW-0694">RNA-binding</keyword>
<dbReference type="FunFam" id="3.30.70.330:FF:000738">
    <property type="entry name" value="RNA-binding motif protein 19"/>
    <property type="match status" value="1"/>
</dbReference>
<dbReference type="GO" id="GO:0005730">
    <property type="term" value="C:nucleolus"/>
    <property type="evidence" value="ECO:0007669"/>
    <property type="project" value="TreeGrafter"/>
</dbReference>
<dbReference type="FunFam" id="3.30.70.330:FF:000240">
    <property type="entry name" value="RNA binding motif protein 19"/>
    <property type="match status" value="1"/>
</dbReference>
<evidence type="ECO:0000256" key="5">
    <source>
        <dbReference type="ARBA" id="ARBA00023242"/>
    </source>
</evidence>
<dbReference type="AlphaFoldDB" id="A0A7R9K3P3"/>
<feature type="compositionally biased region" description="Basic and acidic residues" evidence="7">
    <location>
        <begin position="213"/>
        <end position="225"/>
    </location>
</feature>
<feature type="domain" description="RRM" evidence="8">
    <location>
        <begin position="748"/>
        <end position="840"/>
    </location>
</feature>
<dbReference type="CDD" id="cd12318">
    <property type="entry name" value="RRM5_RBM19_like"/>
    <property type="match status" value="1"/>
</dbReference>
<feature type="domain" description="RRM" evidence="8">
    <location>
        <begin position="445"/>
        <end position="520"/>
    </location>
</feature>
<feature type="compositionally biased region" description="Acidic residues" evidence="7">
    <location>
        <begin position="731"/>
        <end position="746"/>
    </location>
</feature>
<dbReference type="Pfam" id="PF00076">
    <property type="entry name" value="RRM_1"/>
    <property type="match status" value="5"/>
</dbReference>
<evidence type="ECO:0000256" key="2">
    <source>
        <dbReference type="ARBA" id="ARBA00008033"/>
    </source>
</evidence>
<keyword evidence="5" id="KW-0539">Nucleus</keyword>
<dbReference type="InterPro" id="IPR035979">
    <property type="entry name" value="RBD_domain_sf"/>
</dbReference>
<proteinExistence type="inferred from homology"/>
<feature type="domain" description="RRM" evidence="8">
    <location>
        <begin position="852"/>
        <end position="932"/>
    </location>
</feature>
<evidence type="ECO:0000256" key="7">
    <source>
        <dbReference type="SAM" id="MobiDB-lite"/>
    </source>
</evidence>
<reference evidence="9" key="1">
    <citation type="submission" date="2020-11" db="EMBL/GenBank/DDBJ databases">
        <authorList>
            <person name="Tran Van P."/>
        </authorList>
    </citation>
    <scope>NUCLEOTIDE SEQUENCE</scope>
</reference>
<evidence type="ECO:0000256" key="4">
    <source>
        <dbReference type="ARBA" id="ARBA00022884"/>
    </source>
</evidence>
<dbReference type="GO" id="GO:0003729">
    <property type="term" value="F:mRNA binding"/>
    <property type="evidence" value="ECO:0007669"/>
    <property type="project" value="TreeGrafter"/>
</dbReference>
<comment type="subcellular location">
    <subcellularLocation>
        <location evidence="1">Nucleus</location>
    </subcellularLocation>
</comment>
<dbReference type="CDD" id="cd12569">
    <property type="entry name" value="RRM4_RBM19"/>
    <property type="match status" value="1"/>
</dbReference>
<feature type="region of interest" description="Disordered" evidence="7">
    <location>
        <begin position="192"/>
        <end position="225"/>
    </location>
</feature>
<evidence type="ECO:0000256" key="1">
    <source>
        <dbReference type="ARBA" id="ARBA00004123"/>
    </source>
</evidence>
<evidence type="ECO:0000259" key="8">
    <source>
        <dbReference type="PROSITE" id="PS50102"/>
    </source>
</evidence>
<dbReference type="PANTHER" id="PTHR48039">
    <property type="entry name" value="RNA-BINDING MOTIF PROTEIN 14B"/>
    <property type="match status" value="1"/>
</dbReference>
<gene>
    <name evidence="9" type="ORF">TGEB3V08_LOCUS7435</name>
</gene>
<organism evidence="9">
    <name type="scientific">Timema genevievae</name>
    <name type="common">Walking stick</name>
    <dbReference type="NCBI Taxonomy" id="629358"/>
    <lineage>
        <taxon>Eukaryota</taxon>
        <taxon>Metazoa</taxon>
        <taxon>Ecdysozoa</taxon>
        <taxon>Arthropoda</taxon>
        <taxon>Hexapoda</taxon>
        <taxon>Insecta</taxon>
        <taxon>Pterygota</taxon>
        <taxon>Neoptera</taxon>
        <taxon>Polyneoptera</taxon>
        <taxon>Phasmatodea</taxon>
        <taxon>Timematodea</taxon>
        <taxon>Timematoidea</taxon>
        <taxon>Timematidae</taxon>
        <taxon>Timema</taxon>
    </lineage>
</organism>
<feature type="domain" description="RRM" evidence="8">
    <location>
        <begin position="2"/>
        <end position="79"/>
    </location>
</feature>
<feature type="region of interest" description="Disordered" evidence="7">
    <location>
        <begin position="713"/>
        <end position="748"/>
    </location>
</feature>
<dbReference type="PANTHER" id="PTHR48039:SF5">
    <property type="entry name" value="RNA-BINDING PROTEIN 28"/>
    <property type="match status" value="1"/>
</dbReference>
<dbReference type="SMART" id="SM00360">
    <property type="entry name" value="RRM"/>
    <property type="match status" value="6"/>
</dbReference>
<accession>A0A7R9K3P3</accession>
<keyword evidence="3" id="KW-0677">Repeat</keyword>
<dbReference type="EMBL" id="OE842361">
    <property type="protein sequence ID" value="CAD7599757.1"/>
    <property type="molecule type" value="Genomic_DNA"/>
</dbReference>
<dbReference type="InterPro" id="IPR012677">
    <property type="entry name" value="Nucleotide-bd_a/b_plait_sf"/>
</dbReference>
<dbReference type="InterPro" id="IPR034421">
    <property type="entry name" value="RBM19_RRM6"/>
</dbReference>
<sequence length="972" mass="108929">MSRLVVKNLPKSVTSEKIRDIFGEKGIVTDVQLKYTKDGKFRRFGFVGFKTPEDANNAINYFNNNFINASRIQVELCAGLGDPQKPKAWSKYAPDSSAFKKIHNPEEKKVNKKEQKKKKSDKNLNNGVKEVLEKLSNALVVLSSTAEDGEIEVRISHKDDPLFAEFMEAHGKGAKAVWSNNADVSAEAVEIVERTTSQSDKDSDYNTDDDGDAEQKEGSDSNEKSLAKANISDLDYLKTKIVDPLEISEASLDDETSSGAKKTPRKPKEKEPKAPVTLFTVKVRGLPYKAKKKDVKQFFHPLKSKTIRIPRKMKGFVYIGFRTEKEMKQALLKNMSFLGCNMISEMRIFFLITQSRGSYYVVSESWPPATVTHCSYCIALSALLLHRSCAQVLVSVNPHATGRRILVTQSVSKESSSISKNEPSVSKWKDQEENLKHEETIAESGRIFVRNLSFTVTEEELTELLRPLAELIMPVDRLSRKAKGFALVTFVIPENASTAYTELDGSVFHGRMLHLLPGKAKQSIEELLEQEGLTYQQKQKLKQKSQAASSHNWNTLFLGQNAVADLIAENYNTTKEQVLDSSGKASIAVRLALGETQIVSQMREFLEESGVRLDAFNQAPKQRSKTTILIKNLPAKTSASEIRELFAKHGELGRVVLPTAGVTAIVEFLEPSEARNAFTKLAYSRFKHLPLYLEWAPSETFAAPYSKEKPLKKEVSKLNEQSAAGDKATETEVDGEATDDDEDPEPDTTLFIKNLNFETREDSVKEHFKKCGPIHYVTVALKKDPKKPGELLSMGYGFIQFKKKASADKALKTLQQSVLEGFSVELKRSNRTLQSDVATARKTTKVGKQVGSKILVRNLPFQATRQEVIDLFKTFGEIKAVRLPKKMVGTGPHRGFAFVDYLTKHDAKRAFKALCQSTHLYGRRLVLEWATSEEDVDEIRKRTAQHFLDEPPSIKNLRKSTIDPEDIGEGLD</sequence>
<evidence type="ECO:0000313" key="9">
    <source>
        <dbReference type="EMBL" id="CAD7599757.1"/>
    </source>
</evidence>
<dbReference type="FunFam" id="3.30.70.330:FF:000277">
    <property type="entry name" value="RNA binding motif protein 19"/>
    <property type="match status" value="1"/>
</dbReference>
<feature type="region of interest" description="Disordered" evidence="7">
    <location>
        <begin position="252"/>
        <end position="274"/>
    </location>
</feature>
<dbReference type="Gene3D" id="3.30.70.330">
    <property type="match status" value="6"/>
</dbReference>
<evidence type="ECO:0000256" key="6">
    <source>
        <dbReference type="PROSITE-ProRule" id="PRU00176"/>
    </source>
</evidence>
<feature type="compositionally biased region" description="Acidic residues" evidence="7">
    <location>
        <begin position="963"/>
        <end position="972"/>
    </location>
</feature>
<comment type="similarity">
    <text evidence="2">Belongs to the RRM MRD1 family.</text>
</comment>